<feature type="region of interest" description="Disordered" evidence="6">
    <location>
        <begin position="286"/>
        <end position="410"/>
    </location>
</feature>
<protein>
    <recommendedName>
        <fullName evidence="2">HECT-type E3 ubiquitin transferase</fullName>
        <ecNumber evidence="2">2.3.2.26</ecNumber>
    </recommendedName>
</protein>
<dbReference type="Pfam" id="PF16558">
    <property type="entry name" value="AZUL"/>
    <property type="match status" value="1"/>
</dbReference>
<organism evidence="8 9">
    <name type="scientific">Fusarium torreyae</name>
    <dbReference type="NCBI Taxonomy" id="1237075"/>
    <lineage>
        <taxon>Eukaryota</taxon>
        <taxon>Fungi</taxon>
        <taxon>Dikarya</taxon>
        <taxon>Ascomycota</taxon>
        <taxon>Pezizomycotina</taxon>
        <taxon>Sordariomycetes</taxon>
        <taxon>Hypocreomycetidae</taxon>
        <taxon>Hypocreales</taxon>
        <taxon>Nectriaceae</taxon>
        <taxon>Fusarium</taxon>
    </lineage>
</organism>
<dbReference type="Gene3D" id="3.90.1750.10">
    <property type="entry name" value="Hect, E3 ligase catalytic domains"/>
    <property type="match status" value="1"/>
</dbReference>
<feature type="region of interest" description="Disordered" evidence="6">
    <location>
        <begin position="146"/>
        <end position="209"/>
    </location>
</feature>
<dbReference type="InterPro" id="IPR000569">
    <property type="entry name" value="HECT_dom"/>
</dbReference>
<dbReference type="Gene3D" id="6.10.130.10">
    <property type="entry name" value="Ubiquitin-protein ligase E3A, N-terminal zinc-binding domain (AZUL)"/>
    <property type="match status" value="1"/>
</dbReference>
<evidence type="ECO:0000313" key="8">
    <source>
        <dbReference type="EMBL" id="KAJ4266554.1"/>
    </source>
</evidence>
<dbReference type="Pfam" id="PF00632">
    <property type="entry name" value="HECT"/>
    <property type="match status" value="1"/>
</dbReference>
<dbReference type="PANTHER" id="PTHR45700">
    <property type="entry name" value="UBIQUITIN-PROTEIN LIGASE E3C"/>
    <property type="match status" value="1"/>
</dbReference>
<accession>A0A9W8VKV8</accession>
<feature type="compositionally biased region" description="Basic residues" evidence="6">
    <location>
        <begin position="344"/>
        <end position="354"/>
    </location>
</feature>
<feature type="compositionally biased region" description="Polar residues" evidence="6">
    <location>
        <begin position="197"/>
        <end position="206"/>
    </location>
</feature>
<name>A0A9W8VKV8_9HYPO</name>
<dbReference type="OrthoDB" id="5981550at2759"/>
<dbReference type="PANTHER" id="PTHR45700:SF8">
    <property type="entry name" value="HECT-TYPE E3 UBIQUITIN TRANSFERASE"/>
    <property type="match status" value="1"/>
</dbReference>
<evidence type="ECO:0000259" key="7">
    <source>
        <dbReference type="PROSITE" id="PS50237"/>
    </source>
</evidence>
<comment type="caution">
    <text evidence="8">The sequence shown here is derived from an EMBL/GenBank/DDBJ whole genome shotgun (WGS) entry which is preliminary data.</text>
</comment>
<feature type="compositionally biased region" description="Basic and acidic residues" evidence="6">
    <location>
        <begin position="435"/>
        <end position="454"/>
    </location>
</feature>
<keyword evidence="9" id="KW-1185">Reference proteome</keyword>
<proteinExistence type="predicted"/>
<reference evidence="8" key="1">
    <citation type="submission" date="2022-09" db="EMBL/GenBank/DDBJ databases">
        <title>Fusarium specimens isolated from Avocado Roots.</title>
        <authorList>
            <person name="Stajich J."/>
            <person name="Roper C."/>
            <person name="Heimlech-Rivalta G."/>
        </authorList>
    </citation>
    <scope>NUCLEOTIDE SEQUENCE</scope>
    <source>
        <strain evidence="8">CF00136</strain>
    </source>
</reference>
<dbReference type="EMBL" id="JAOQAZ010000005">
    <property type="protein sequence ID" value="KAJ4266554.1"/>
    <property type="molecule type" value="Genomic_DNA"/>
</dbReference>
<feature type="domain" description="HECT" evidence="7">
    <location>
        <begin position="937"/>
        <end position="1295"/>
    </location>
</feature>
<sequence>MTPDVARPRDSSTESAADIDLLAGLWQEAPFARLPSDAPAELKASIQNIENPARVYAIHRASRRHGFQLLVERYIVQLRSGCDNVNCATPTCFTCRRRLAAKAPIRRYNTTSARTLAIYLASQDDPENGLCPFLRKPQEPPAAFGNLIFSTRSSSPSHPDYKKASFSTSSSLRKERPSRSRSPSSSQDATPAPASNPICSGQTDGNDSAKLALESNDRDADSHFHVIEGPISKDHRSFAANLFGTVTFKMLEWLTPKGVSAMSEKINDLAVTRLRASVIDLDTPQEASSIVRKTPGSESHEASVPTSNVVDPTEPADKTSEIDINEPLSTTKSMRTSHDSVSRPRNHANPKPRKRSTDINHLVGGKDESKPAKVSPVNGLLRDKSSRPKSSKNTSGRGIPEVPLKPGFFENVSKPSAQQLLPATLSPISPGGAFDEPKPKPDIRNYHHKDDTRTQESGNSGEGLLADPCYSLISALPQALSRLDVDLVDFICNVFEEDGTSETTFAATCEINNSYPKPVGRRKALNRRSIPPTPSSRTQWKRFNEQTLFNVLMDPQHVLQSFSHDQKLYDSQTLWYCFHRLSRVASNLVFHSLWLAAGRLFVPPQDLNTNSTAKRNESKPQKRINQLSNIDAGHLMSICMHALVAAAPIVPDSRTLYEMSRIRSNGLTLAGGSAIARQPPSRCLDYDDAFSNDLAVRLARRLFCAITARRCFADKARAANSSDESGNIESDVLQPLVEQLDFLSTGSASMLEFPQSERLLHETRVPTVLLDWARTIILNEWDGRADFAMDGPFGGALSFIETLHANRNLLLLGDIQFRIDYLSDRLDSIEMPVDWLTFNSTHWRRHILDYPYIFSPDTLVSFFRSINFARMSRMFEESSSLKTRMSAIVDPGSLITNPHHKMVLQDLLRTASSKYLVLEIGRENVARDAFDQLWRREKRELLRPLKVHLGENSGEEGFDSGGVQQEFFRLAIAECLDPEYGAFTVDERTRMAWFAPGSLIEDWKYELVGLLMSLALYNGLTLPITFPKALYRKLLGKPVEELHHIADGWPDLASGLTTLLEWDEKDGLVEDIFARTYEFSVSTLGTIVTREMRMDDDGVWPKAASGVKDVAPPHMDNPDDAPLVTNDNRDDYIIDYIRYLTDVSIRRQYLAFERGFSSCLDKKSLSLLSPSTLQSLVEGVQEIDISELKRYARYVGWDTSHRTIKDFWSIVKRYDERMKQRLLEFVTSSDRVPVGGMKNLQFVIQKNGEEDGTGGHLPTAYTCYGTLLLPEYRDKEVLRERLGMALENAQGFGFA</sequence>
<dbReference type="InterPro" id="IPR035983">
    <property type="entry name" value="Hect_E3_ubiquitin_ligase"/>
</dbReference>
<comment type="catalytic activity">
    <reaction evidence="1">
        <text>S-ubiquitinyl-[E2 ubiquitin-conjugating enzyme]-L-cysteine + [acceptor protein]-L-lysine = [E2 ubiquitin-conjugating enzyme]-L-cysteine + N(6)-ubiquitinyl-[acceptor protein]-L-lysine.</text>
        <dbReference type="EC" id="2.3.2.26"/>
    </reaction>
</comment>
<dbReference type="InterPro" id="IPR042556">
    <property type="entry name" value="AZUL_sf"/>
</dbReference>
<evidence type="ECO:0000256" key="3">
    <source>
        <dbReference type="ARBA" id="ARBA00022679"/>
    </source>
</evidence>
<evidence type="ECO:0000256" key="1">
    <source>
        <dbReference type="ARBA" id="ARBA00000885"/>
    </source>
</evidence>
<evidence type="ECO:0000256" key="2">
    <source>
        <dbReference type="ARBA" id="ARBA00012485"/>
    </source>
</evidence>
<evidence type="ECO:0000256" key="4">
    <source>
        <dbReference type="ARBA" id="ARBA00022786"/>
    </source>
</evidence>
<dbReference type="FunFam" id="3.30.2410.10:FF:000003">
    <property type="entry name" value="probable E3 ubiquitin-protein ligase HERC4 isoform X1"/>
    <property type="match status" value="1"/>
</dbReference>
<dbReference type="InterPro" id="IPR044611">
    <property type="entry name" value="E3A/B/C-like"/>
</dbReference>
<dbReference type="SMART" id="SM00119">
    <property type="entry name" value="HECTc"/>
    <property type="match status" value="1"/>
</dbReference>
<dbReference type="Gene3D" id="3.30.2410.10">
    <property type="entry name" value="Hect, E3 ligase catalytic domain"/>
    <property type="match status" value="1"/>
</dbReference>
<dbReference type="EC" id="2.3.2.26" evidence="2"/>
<evidence type="ECO:0000313" key="9">
    <source>
        <dbReference type="Proteomes" id="UP001152049"/>
    </source>
</evidence>
<keyword evidence="4 5" id="KW-0833">Ubl conjugation pathway</keyword>
<feature type="region of interest" description="Disordered" evidence="6">
    <location>
        <begin position="422"/>
        <end position="461"/>
    </location>
</feature>
<dbReference type="InterPro" id="IPR032353">
    <property type="entry name" value="AZUL"/>
</dbReference>
<dbReference type="Gene3D" id="3.30.2160.10">
    <property type="entry name" value="Hect, E3 ligase catalytic domain"/>
    <property type="match status" value="1"/>
</dbReference>
<feature type="compositionally biased region" description="Polar residues" evidence="6">
    <location>
        <begin position="148"/>
        <end position="157"/>
    </location>
</feature>
<evidence type="ECO:0000256" key="5">
    <source>
        <dbReference type="PROSITE-ProRule" id="PRU00104"/>
    </source>
</evidence>
<dbReference type="GO" id="GO:0000209">
    <property type="term" value="P:protein polyubiquitination"/>
    <property type="evidence" value="ECO:0007669"/>
    <property type="project" value="InterPro"/>
</dbReference>
<gene>
    <name evidence="8" type="ORF">NW762_004543</name>
</gene>
<keyword evidence="3" id="KW-0808">Transferase</keyword>
<evidence type="ECO:0000256" key="6">
    <source>
        <dbReference type="SAM" id="MobiDB-lite"/>
    </source>
</evidence>
<dbReference type="Proteomes" id="UP001152049">
    <property type="component" value="Unassembled WGS sequence"/>
</dbReference>
<feature type="active site" description="Glycyl thioester intermediate" evidence="5">
    <location>
        <position position="1263"/>
    </location>
</feature>
<dbReference type="PROSITE" id="PS50237">
    <property type="entry name" value="HECT"/>
    <property type="match status" value="1"/>
</dbReference>
<dbReference type="SUPFAM" id="SSF56204">
    <property type="entry name" value="Hect, E3 ligase catalytic domain"/>
    <property type="match status" value="1"/>
</dbReference>
<dbReference type="GO" id="GO:0061630">
    <property type="term" value="F:ubiquitin protein ligase activity"/>
    <property type="evidence" value="ECO:0007669"/>
    <property type="project" value="UniProtKB-EC"/>
</dbReference>